<reference evidence="1" key="2">
    <citation type="submission" date="2023-01" db="EMBL/GenBank/DDBJ databases">
        <title>Draft genome sequence of Portibacter lacus strain NBRC 108769.</title>
        <authorList>
            <person name="Sun Q."/>
            <person name="Mori K."/>
        </authorList>
    </citation>
    <scope>NUCLEOTIDE SEQUENCE</scope>
    <source>
        <strain evidence="1">NBRC 108769</strain>
    </source>
</reference>
<evidence type="ECO:0000313" key="1">
    <source>
        <dbReference type="EMBL" id="GLR16486.1"/>
    </source>
</evidence>
<dbReference type="EMBL" id="BSOH01000005">
    <property type="protein sequence ID" value="GLR16486.1"/>
    <property type="molecule type" value="Genomic_DNA"/>
</dbReference>
<organism evidence="1 2">
    <name type="scientific">Portibacter lacus</name>
    <dbReference type="NCBI Taxonomy" id="1099794"/>
    <lineage>
        <taxon>Bacteria</taxon>
        <taxon>Pseudomonadati</taxon>
        <taxon>Bacteroidota</taxon>
        <taxon>Saprospiria</taxon>
        <taxon>Saprospirales</taxon>
        <taxon>Haliscomenobacteraceae</taxon>
        <taxon>Portibacter</taxon>
    </lineage>
</organism>
<evidence type="ECO:0000313" key="2">
    <source>
        <dbReference type="Proteomes" id="UP001156666"/>
    </source>
</evidence>
<keyword evidence="2" id="KW-1185">Reference proteome</keyword>
<proteinExistence type="predicted"/>
<comment type="caution">
    <text evidence="1">The sequence shown here is derived from an EMBL/GenBank/DDBJ whole genome shotgun (WGS) entry which is preliminary data.</text>
</comment>
<protein>
    <submittedName>
        <fullName evidence="1">Uncharacterized protein</fullName>
    </submittedName>
</protein>
<dbReference type="Proteomes" id="UP001156666">
    <property type="component" value="Unassembled WGS sequence"/>
</dbReference>
<accession>A0AA37SLK7</accession>
<gene>
    <name evidence="1" type="ORF">GCM10007940_11010</name>
</gene>
<dbReference type="RefSeq" id="WP_235293288.1">
    <property type="nucleotide sequence ID" value="NZ_BSOH01000005.1"/>
</dbReference>
<dbReference type="PROSITE" id="PS51257">
    <property type="entry name" value="PROKAR_LIPOPROTEIN"/>
    <property type="match status" value="1"/>
</dbReference>
<dbReference type="AlphaFoldDB" id="A0AA37SLK7"/>
<sequence>MKKIMIITVLMFLIASCGKIKQTTTMSGRVIDYGTGEPIENVQIYVRDGFTGSGPILDNMISVIMKH</sequence>
<name>A0AA37SLK7_9BACT</name>
<reference evidence="1" key="1">
    <citation type="journal article" date="2014" name="Int. J. Syst. Evol. Microbiol.">
        <title>Complete genome sequence of Corynebacterium casei LMG S-19264T (=DSM 44701T), isolated from a smear-ripened cheese.</title>
        <authorList>
            <consortium name="US DOE Joint Genome Institute (JGI-PGF)"/>
            <person name="Walter F."/>
            <person name="Albersmeier A."/>
            <person name="Kalinowski J."/>
            <person name="Ruckert C."/>
        </authorList>
    </citation>
    <scope>NUCLEOTIDE SEQUENCE</scope>
    <source>
        <strain evidence="1">NBRC 108769</strain>
    </source>
</reference>